<dbReference type="GO" id="GO:0016020">
    <property type="term" value="C:membrane"/>
    <property type="evidence" value="ECO:0007669"/>
    <property type="project" value="UniProtKB-SubCell"/>
</dbReference>
<keyword evidence="4" id="KW-0325">Glycoprotein</keyword>
<evidence type="ECO:0000256" key="4">
    <source>
        <dbReference type="ARBA" id="ARBA00023180"/>
    </source>
</evidence>
<dbReference type="Gene3D" id="2.60.40.10">
    <property type="entry name" value="Immunoglobulins"/>
    <property type="match status" value="2"/>
</dbReference>
<evidence type="ECO:0000256" key="2">
    <source>
        <dbReference type="ARBA" id="ARBA00022729"/>
    </source>
</evidence>
<keyword evidence="3 5" id="KW-0472">Membrane</keyword>
<keyword evidence="5" id="KW-1133">Transmembrane helix</keyword>
<proteinExistence type="predicted"/>
<dbReference type="SUPFAM" id="SSF48726">
    <property type="entry name" value="Immunoglobulin"/>
    <property type="match status" value="1"/>
</dbReference>
<comment type="subcellular location">
    <subcellularLocation>
        <location evidence="1">Membrane</location>
    </subcellularLocation>
</comment>
<feature type="transmembrane region" description="Helical" evidence="5">
    <location>
        <begin position="20"/>
        <end position="42"/>
    </location>
</feature>
<keyword evidence="5" id="KW-0812">Transmembrane</keyword>
<feature type="transmembrane region" description="Helical" evidence="5">
    <location>
        <begin position="249"/>
        <end position="267"/>
    </location>
</feature>
<keyword evidence="2" id="KW-0732">Signal</keyword>
<dbReference type="InterPro" id="IPR015631">
    <property type="entry name" value="CD2/SLAM_rcpt"/>
</dbReference>
<evidence type="ECO:0000256" key="3">
    <source>
        <dbReference type="ARBA" id="ARBA00023136"/>
    </source>
</evidence>
<sequence>MKLSVVSAIDKQVQFTPTTVALNLVLVFFLTFFFFFWLEFFLSNEGPQSHYCERIIHKKVGDTVVLSSCLPTVGITLAYWQHKNQRVAEKDTNVTTHHQLKGRVSLNLTDFSLTVRRLTLQDSGDFSFVSEVNDQQRKTIIITLQVHESITKEPDLTSNSTWDPLNKSCTVWLQCSSASDTSVTYNWTFRNQTHSGSRLQYIIRPEDGETSFTCTVSDFFSKKRASKTVTCSNSMSQISEPCMCTEVIGVYYLLIVIVFGIVVAVCFKKRHVGKKVLIVCHFVTFCFSIYCFTQFALALSLVTSDSVPEEPTVYAEVTDITAQDVSMHA</sequence>
<dbReference type="InterPro" id="IPR036179">
    <property type="entry name" value="Ig-like_dom_sf"/>
</dbReference>
<evidence type="ECO:0000256" key="5">
    <source>
        <dbReference type="SAM" id="Phobius"/>
    </source>
</evidence>
<dbReference type="InterPro" id="IPR007110">
    <property type="entry name" value="Ig-like_dom"/>
</dbReference>
<dbReference type="Ensembl" id="ENSMAMT00000060780.1">
    <property type="protein sequence ID" value="ENSMAMP00000058314.1"/>
    <property type="gene ID" value="ENSMAMG00000024679.1"/>
</dbReference>
<accession>A0A7N9AS56</accession>
<dbReference type="InterPro" id="IPR013783">
    <property type="entry name" value="Ig-like_fold"/>
</dbReference>
<reference evidence="7" key="1">
    <citation type="submission" date="2025-08" db="UniProtKB">
        <authorList>
            <consortium name="Ensembl"/>
        </authorList>
    </citation>
    <scope>IDENTIFICATION</scope>
</reference>
<dbReference type="PROSITE" id="PS50835">
    <property type="entry name" value="IG_LIKE"/>
    <property type="match status" value="1"/>
</dbReference>
<dbReference type="Proteomes" id="UP000261640">
    <property type="component" value="Unplaced"/>
</dbReference>
<protein>
    <recommendedName>
        <fullName evidence="6">Ig-like domain-containing protein</fullName>
    </recommendedName>
</protein>
<dbReference type="AlphaFoldDB" id="A0A7N9AS56"/>
<name>A0A7N9AS56_9TELE</name>
<evidence type="ECO:0000259" key="6">
    <source>
        <dbReference type="PROSITE" id="PS50835"/>
    </source>
</evidence>
<dbReference type="PANTHER" id="PTHR12080:SF48">
    <property type="entry name" value="IMMUNOGLOBULIN SUBTYPE DOMAIN-CONTAINING PROTEIN"/>
    <property type="match status" value="1"/>
</dbReference>
<organism evidence="7 8">
    <name type="scientific">Mastacembelus armatus</name>
    <name type="common">zig-zag eel</name>
    <dbReference type="NCBI Taxonomy" id="205130"/>
    <lineage>
        <taxon>Eukaryota</taxon>
        <taxon>Metazoa</taxon>
        <taxon>Chordata</taxon>
        <taxon>Craniata</taxon>
        <taxon>Vertebrata</taxon>
        <taxon>Euteleostomi</taxon>
        <taxon>Actinopterygii</taxon>
        <taxon>Neopterygii</taxon>
        <taxon>Teleostei</taxon>
        <taxon>Neoteleostei</taxon>
        <taxon>Acanthomorphata</taxon>
        <taxon>Anabantaria</taxon>
        <taxon>Synbranchiformes</taxon>
        <taxon>Mastacembelidae</taxon>
        <taxon>Mastacembelus</taxon>
    </lineage>
</organism>
<keyword evidence="8" id="KW-1185">Reference proteome</keyword>
<reference evidence="7" key="2">
    <citation type="submission" date="2025-09" db="UniProtKB">
        <authorList>
            <consortium name="Ensembl"/>
        </authorList>
    </citation>
    <scope>IDENTIFICATION</scope>
</reference>
<evidence type="ECO:0000313" key="7">
    <source>
        <dbReference type="Ensembl" id="ENSMAMP00000058314.1"/>
    </source>
</evidence>
<feature type="domain" description="Ig-like" evidence="6">
    <location>
        <begin position="154"/>
        <end position="230"/>
    </location>
</feature>
<evidence type="ECO:0000313" key="8">
    <source>
        <dbReference type="Proteomes" id="UP000261640"/>
    </source>
</evidence>
<evidence type="ECO:0000256" key="1">
    <source>
        <dbReference type="ARBA" id="ARBA00004370"/>
    </source>
</evidence>
<dbReference type="PANTHER" id="PTHR12080">
    <property type="entry name" value="SIGNALING LYMPHOCYTIC ACTIVATION MOLECULE"/>
    <property type="match status" value="1"/>
</dbReference>
<dbReference type="InParanoid" id="A0A7N9AS56"/>
<feature type="transmembrane region" description="Helical" evidence="5">
    <location>
        <begin position="279"/>
        <end position="302"/>
    </location>
</feature>
<dbReference type="GeneTree" id="ENSGT01030000234540"/>